<keyword evidence="1" id="KW-1133">Transmembrane helix</keyword>
<evidence type="ECO:0000313" key="3">
    <source>
        <dbReference type="Proteomes" id="UP000594118"/>
    </source>
</evidence>
<accession>A0A7L9WIZ2</accession>
<protein>
    <recommendedName>
        <fullName evidence="4">Peptidase M48 domain-containing protein</fullName>
    </recommendedName>
</protein>
<organism evidence="2 3">
    <name type="scientific">Pseudooceanicola spongiae</name>
    <dbReference type="NCBI Taxonomy" id="2613965"/>
    <lineage>
        <taxon>Bacteria</taxon>
        <taxon>Pseudomonadati</taxon>
        <taxon>Pseudomonadota</taxon>
        <taxon>Alphaproteobacteria</taxon>
        <taxon>Rhodobacterales</taxon>
        <taxon>Paracoccaceae</taxon>
        <taxon>Pseudooceanicola</taxon>
    </lineage>
</organism>
<evidence type="ECO:0008006" key="4">
    <source>
        <dbReference type="Google" id="ProtNLM"/>
    </source>
</evidence>
<dbReference type="AlphaFoldDB" id="A0A7L9WIZ2"/>
<keyword evidence="1" id="KW-0812">Transmembrane</keyword>
<keyword evidence="1" id="KW-0472">Membrane</keyword>
<evidence type="ECO:0000313" key="2">
    <source>
        <dbReference type="EMBL" id="QOL79498.1"/>
    </source>
</evidence>
<dbReference type="KEGG" id="pshq:F3W81_00770"/>
<dbReference type="Proteomes" id="UP000594118">
    <property type="component" value="Chromosome"/>
</dbReference>
<evidence type="ECO:0000256" key="1">
    <source>
        <dbReference type="SAM" id="Phobius"/>
    </source>
</evidence>
<feature type="transmembrane region" description="Helical" evidence="1">
    <location>
        <begin position="108"/>
        <end position="126"/>
    </location>
</feature>
<keyword evidence="3" id="KW-1185">Reference proteome</keyword>
<dbReference type="EMBL" id="CP045201">
    <property type="protein sequence ID" value="QOL79498.1"/>
    <property type="molecule type" value="Genomic_DNA"/>
</dbReference>
<proteinExistence type="predicted"/>
<name>A0A7L9WIZ2_9RHOB</name>
<reference evidence="2 3" key="1">
    <citation type="submission" date="2019-10" db="EMBL/GenBank/DDBJ databases">
        <title>Pseudopuniceibacterium sp. HQ09 islated from Antarctica.</title>
        <authorList>
            <person name="Liao L."/>
            <person name="Su S."/>
            <person name="Chen B."/>
            <person name="Yu Y."/>
        </authorList>
    </citation>
    <scope>NUCLEOTIDE SEQUENCE [LARGE SCALE GENOMIC DNA]</scope>
    <source>
        <strain evidence="2 3">HQ09</strain>
    </source>
</reference>
<dbReference type="RefSeq" id="WP_193081706.1">
    <property type="nucleotide sequence ID" value="NZ_CP045201.1"/>
</dbReference>
<gene>
    <name evidence="2" type="ORF">F3W81_00770</name>
</gene>
<sequence length="347" mass="37578">MTALEKYQRLEAAAQWREAAGTEPRDVIVSIGEATVVISDLQDRPLTHWSIAALARANPGETPAIYHPDGDSGETLHLAPEEAEMIEALEKLRSTVERRRPRKGRLRLWMVLAFLGVIASCGFIWLPEALERQALAVLPQVKRDEIGAKLFTKVQALTGPPCSAGGGDIALQRLAERLRGPSGALPKLFVVRSGVPDTAHLPGGIILLNRKMVEDFEDPEVTAGFIVAERLRADARDPIDRLLDEAGTAAVLRLLTTGDISDDILRLHASSLLKAIPVKLSDDTLIAGFAAAGIQTRPYATAHDLGVQGTRANDMLKLIEADPFPNGAPTPVLRDSDWLRLQSICGN</sequence>